<gene>
    <name evidence="1" type="ORF">LCGC14_3127130</name>
</gene>
<reference evidence="1" key="1">
    <citation type="journal article" date="2015" name="Nature">
        <title>Complex archaea that bridge the gap between prokaryotes and eukaryotes.</title>
        <authorList>
            <person name="Spang A."/>
            <person name="Saw J.H."/>
            <person name="Jorgensen S.L."/>
            <person name="Zaremba-Niedzwiedzka K."/>
            <person name="Martijn J."/>
            <person name="Lind A.E."/>
            <person name="van Eijk R."/>
            <person name="Schleper C."/>
            <person name="Guy L."/>
            <person name="Ettema T.J."/>
        </authorList>
    </citation>
    <scope>NUCLEOTIDE SEQUENCE</scope>
</reference>
<name>A0A0F8W0Q2_9ZZZZ</name>
<dbReference type="EMBL" id="LAZR01068126">
    <property type="protein sequence ID" value="KKK50227.1"/>
    <property type="molecule type" value="Genomic_DNA"/>
</dbReference>
<sequence>MRWFKLVGTIMWLHFENNILKALLIIELRKYNGQALGLTLKEKYRIVKGKRFS</sequence>
<organism evidence="1">
    <name type="scientific">marine sediment metagenome</name>
    <dbReference type="NCBI Taxonomy" id="412755"/>
    <lineage>
        <taxon>unclassified sequences</taxon>
        <taxon>metagenomes</taxon>
        <taxon>ecological metagenomes</taxon>
    </lineage>
</organism>
<comment type="caution">
    <text evidence="1">The sequence shown here is derived from an EMBL/GenBank/DDBJ whole genome shotgun (WGS) entry which is preliminary data.</text>
</comment>
<accession>A0A0F8W0Q2</accession>
<proteinExistence type="predicted"/>
<dbReference type="AlphaFoldDB" id="A0A0F8W0Q2"/>
<evidence type="ECO:0000313" key="1">
    <source>
        <dbReference type="EMBL" id="KKK50227.1"/>
    </source>
</evidence>
<protein>
    <submittedName>
        <fullName evidence="1">Uncharacterized protein</fullName>
    </submittedName>
</protein>